<dbReference type="EMBL" id="FWEV01000182">
    <property type="protein sequence ID" value="SLM31055.1"/>
    <property type="molecule type" value="Genomic_DNA"/>
</dbReference>
<feature type="coiled-coil region" evidence="1">
    <location>
        <begin position="477"/>
        <end position="521"/>
    </location>
</feature>
<gene>
    <name evidence="2" type="ORF">MTBBW1_2620019</name>
</gene>
<accession>A0A1W1HFA5</accession>
<dbReference type="Proteomes" id="UP000191931">
    <property type="component" value="Unassembled WGS sequence"/>
</dbReference>
<protein>
    <submittedName>
        <fullName evidence="2">Putative selenocysteine protein</fullName>
    </submittedName>
</protein>
<keyword evidence="1" id="KW-0175">Coiled coil</keyword>
<dbReference type="OrthoDB" id="5419568at2"/>
<name>A0A1W1HFA5_9BACT</name>
<evidence type="ECO:0000256" key="1">
    <source>
        <dbReference type="SAM" id="Coils"/>
    </source>
</evidence>
<reference evidence="2 3" key="1">
    <citation type="submission" date="2017-03" db="EMBL/GenBank/DDBJ databases">
        <authorList>
            <person name="Afonso C.L."/>
            <person name="Miller P.J."/>
            <person name="Scott M.A."/>
            <person name="Spackman E."/>
            <person name="Goraichik I."/>
            <person name="Dimitrov K.M."/>
            <person name="Suarez D.L."/>
            <person name="Swayne D.E."/>
        </authorList>
    </citation>
    <scope>NUCLEOTIDE SEQUENCE [LARGE SCALE GENOMIC DNA]</scope>
    <source>
        <strain evidence="2">PRJEB14757</strain>
    </source>
</reference>
<organism evidence="2 3">
    <name type="scientific">Desulfamplus magnetovallimortis</name>
    <dbReference type="NCBI Taxonomy" id="1246637"/>
    <lineage>
        <taxon>Bacteria</taxon>
        <taxon>Pseudomonadati</taxon>
        <taxon>Thermodesulfobacteriota</taxon>
        <taxon>Desulfobacteria</taxon>
        <taxon>Desulfobacterales</taxon>
        <taxon>Desulfobacteraceae</taxon>
        <taxon>Desulfamplus</taxon>
    </lineage>
</organism>
<dbReference type="STRING" id="1246637.MTBBW1_2620019"/>
<evidence type="ECO:0000313" key="3">
    <source>
        <dbReference type="Proteomes" id="UP000191931"/>
    </source>
</evidence>
<keyword evidence="3" id="KW-1185">Reference proteome</keyword>
<dbReference type="AlphaFoldDB" id="A0A1W1HFA5"/>
<proteinExistence type="predicted"/>
<sequence>MKKKTEPQFHNDIKSHKGKINILLIAPHGHPNNDENTGALTRYIAEQIDVYYIINEVFKKPHKGKGEIVDKEEKIINLNNRQQVEKHLKEDFLAPLLLCKKEIVEKYGSAILLWIHGIKDKNLEGDVAKDGDINPEDTHILVGYGQHKTEKRYTAQSKIVDRLIQSLSDNGITAVLANINKEKNQKQYCAWDKNNMNQLFRDGDYKDPNVQSIQLEFRWTGCRKTDEDILITSKKVANAISFLIQPEIETSDENKSIHHETSVLENRDDVIEMEDHIIQKAYDKLAQIFSRNYEQALMEAGQYLVRTFYGGEQNIEENPYDEDFVFSQETIENARLKKSPQKETLNQLYHKIDENRASNMPSKAWIYNAVNLIVQWYDIKTELKDSFHTYRNLSVSHKIYLLGVKNIEDKQILIEKIYKDDLSVRQLKEAKQTTTEKTPTLLSLINKPSELAKKENKEIINLKFLTKKGVKQLEHYQDIIEQKNADFSRKIEQLEEELKAYKQHVKEISKIKDKVEKALLEKTGN</sequence>
<dbReference type="RefSeq" id="WP_080809821.1">
    <property type="nucleotide sequence ID" value="NZ_LT828572.1"/>
</dbReference>
<evidence type="ECO:0000313" key="2">
    <source>
        <dbReference type="EMBL" id="SLM31055.1"/>
    </source>
</evidence>